<keyword evidence="3" id="KW-1185">Reference proteome</keyword>
<dbReference type="GO" id="GO:0016874">
    <property type="term" value="F:ligase activity"/>
    <property type="evidence" value="ECO:0007669"/>
    <property type="project" value="UniProtKB-KW"/>
</dbReference>
<dbReference type="RefSeq" id="WP_110125188.1">
    <property type="nucleotide sequence ID" value="NZ_QHLY01000005.1"/>
</dbReference>
<evidence type="ECO:0000313" key="2">
    <source>
        <dbReference type="EMBL" id="PXA71665.1"/>
    </source>
</evidence>
<evidence type="ECO:0000313" key="3">
    <source>
        <dbReference type="Proteomes" id="UP000246722"/>
    </source>
</evidence>
<dbReference type="Proteomes" id="UP000246722">
    <property type="component" value="Unassembled WGS sequence"/>
</dbReference>
<dbReference type="Pfam" id="PF25355">
    <property type="entry name" value="DUF7882"/>
    <property type="match status" value="1"/>
</dbReference>
<organism evidence="2 3">
    <name type="scientific">Cryobacterium arcticum</name>
    <dbReference type="NCBI Taxonomy" id="670052"/>
    <lineage>
        <taxon>Bacteria</taxon>
        <taxon>Bacillati</taxon>
        <taxon>Actinomycetota</taxon>
        <taxon>Actinomycetes</taxon>
        <taxon>Micrococcales</taxon>
        <taxon>Microbacteriaceae</taxon>
        <taxon>Cryobacterium</taxon>
    </lineage>
</organism>
<sequence>MGRFVYDSTVSVTLGDDLLAHLQAVVGAKFRLQQSFYFSWGYPANSGETRTTIWLTPSIPVQFIYRNARVPTLDRDRVNDLFAQANTPGGMLLIVEP</sequence>
<dbReference type="AlphaFoldDB" id="A0A317ZWK8"/>
<dbReference type="OrthoDB" id="5117644at2"/>
<feature type="domain" description="DUF7882" evidence="1">
    <location>
        <begin position="1"/>
        <end position="94"/>
    </location>
</feature>
<proteinExistence type="predicted"/>
<accession>A0A317ZWK8</accession>
<dbReference type="EMBL" id="QHLY01000005">
    <property type="protein sequence ID" value="PXA71665.1"/>
    <property type="molecule type" value="Genomic_DNA"/>
</dbReference>
<gene>
    <name evidence="2" type="ORF">CTB96_01680</name>
</gene>
<evidence type="ECO:0000259" key="1">
    <source>
        <dbReference type="Pfam" id="PF25355"/>
    </source>
</evidence>
<comment type="caution">
    <text evidence="2">The sequence shown here is derived from an EMBL/GenBank/DDBJ whole genome shotgun (WGS) entry which is preliminary data.</text>
</comment>
<protein>
    <submittedName>
        <fullName evidence="2">ATP-dependent DNA ligase</fullName>
    </submittedName>
</protein>
<name>A0A317ZWK8_9MICO</name>
<keyword evidence="2" id="KW-0436">Ligase</keyword>
<reference evidence="2 3" key="1">
    <citation type="submission" date="2018-05" db="EMBL/GenBank/DDBJ databases">
        <title>Genetic diversity of glacier-inhabiting Cryobacterium bacteria in China and description of Cryobacterium mengkeensis sp. nov. and Arthrobacter glacialis sp. nov.</title>
        <authorList>
            <person name="Liu Q."/>
            <person name="Xin Y.-H."/>
        </authorList>
    </citation>
    <scope>NUCLEOTIDE SEQUENCE [LARGE SCALE GENOMIC DNA]</scope>
    <source>
        <strain evidence="2 3">SK-1</strain>
    </source>
</reference>
<dbReference type="InterPro" id="IPR057204">
    <property type="entry name" value="DUF7882"/>
</dbReference>